<evidence type="ECO:0000256" key="4">
    <source>
        <dbReference type="ARBA" id="ARBA00022692"/>
    </source>
</evidence>
<keyword evidence="13" id="KW-0675">Receptor</keyword>
<keyword evidence="6 8" id="KW-0472">Membrane</keyword>
<evidence type="ECO:0000259" key="12">
    <source>
        <dbReference type="Pfam" id="PF07715"/>
    </source>
</evidence>
<keyword evidence="14" id="KW-1185">Reference proteome</keyword>
<feature type="domain" description="TonB-dependent receptor-like beta-barrel" evidence="11">
    <location>
        <begin position="367"/>
        <end position="845"/>
    </location>
</feature>
<keyword evidence="7 8" id="KW-0998">Cell outer membrane</keyword>
<evidence type="ECO:0000256" key="3">
    <source>
        <dbReference type="ARBA" id="ARBA00022452"/>
    </source>
</evidence>
<dbReference type="InterPro" id="IPR039426">
    <property type="entry name" value="TonB-dep_rcpt-like"/>
</dbReference>
<dbReference type="CDD" id="cd01347">
    <property type="entry name" value="ligand_gated_channel"/>
    <property type="match status" value="1"/>
</dbReference>
<dbReference type="InterPro" id="IPR036942">
    <property type="entry name" value="Beta-barrel_TonB_sf"/>
</dbReference>
<evidence type="ECO:0000256" key="8">
    <source>
        <dbReference type="PROSITE-ProRule" id="PRU01360"/>
    </source>
</evidence>
<dbReference type="PANTHER" id="PTHR47234">
    <property type="match status" value="1"/>
</dbReference>
<dbReference type="Pfam" id="PF00593">
    <property type="entry name" value="TonB_dep_Rec_b-barrel"/>
    <property type="match status" value="1"/>
</dbReference>
<reference evidence="14" key="2">
    <citation type="submission" date="2023-07" db="EMBL/GenBank/DDBJ databases">
        <title>Shewanella mangrovi sp. nov., an acetaldehyde- degrading bacterium isolated from mangrove sediment.</title>
        <authorList>
            <person name="Liu Y."/>
        </authorList>
    </citation>
    <scope>NUCLEOTIDE SEQUENCE [LARGE SCALE GENOMIC DNA]</scope>
    <source>
        <strain evidence="14">C32</strain>
    </source>
</reference>
<dbReference type="EMBL" id="JAKOGG010000001">
    <property type="protein sequence ID" value="MCS4555023.1"/>
    <property type="molecule type" value="Genomic_DNA"/>
</dbReference>
<dbReference type="RefSeq" id="WP_238894406.1">
    <property type="nucleotide sequence ID" value="NZ_JAKOGG010000001.1"/>
</dbReference>
<comment type="similarity">
    <text evidence="8 9">Belongs to the TonB-dependent receptor family.</text>
</comment>
<keyword evidence="4 8" id="KW-0812">Transmembrane</keyword>
<dbReference type="PROSITE" id="PS52016">
    <property type="entry name" value="TONB_DEPENDENT_REC_3"/>
    <property type="match status" value="1"/>
</dbReference>
<dbReference type="PANTHER" id="PTHR47234:SF3">
    <property type="entry name" value="SECRETIN_TONB SHORT N-TERMINAL DOMAIN-CONTAINING PROTEIN"/>
    <property type="match status" value="1"/>
</dbReference>
<evidence type="ECO:0000256" key="5">
    <source>
        <dbReference type="ARBA" id="ARBA00023077"/>
    </source>
</evidence>
<dbReference type="InterPro" id="IPR012910">
    <property type="entry name" value="Plug_dom"/>
</dbReference>
<evidence type="ECO:0000313" key="14">
    <source>
        <dbReference type="Proteomes" id="UP001201549"/>
    </source>
</evidence>
<evidence type="ECO:0000256" key="2">
    <source>
        <dbReference type="ARBA" id="ARBA00022448"/>
    </source>
</evidence>
<protein>
    <submittedName>
        <fullName evidence="13">TonB-dependent receptor</fullName>
    </submittedName>
</protein>
<reference evidence="13 14" key="1">
    <citation type="submission" date="2022-02" db="EMBL/GenBank/DDBJ databases">
        <authorList>
            <person name="Zhuang L."/>
        </authorList>
    </citation>
    <scope>NUCLEOTIDE SEQUENCE [LARGE SCALE GENOMIC DNA]</scope>
    <source>
        <strain evidence="13 14">C32</strain>
    </source>
</reference>
<evidence type="ECO:0000256" key="6">
    <source>
        <dbReference type="ARBA" id="ARBA00023136"/>
    </source>
</evidence>
<dbReference type="Gene3D" id="2.170.130.10">
    <property type="entry name" value="TonB-dependent receptor, plug domain"/>
    <property type="match status" value="1"/>
</dbReference>
<feature type="chain" id="PRO_5046624901" evidence="10">
    <location>
        <begin position="35"/>
        <end position="884"/>
    </location>
</feature>
<name>A0ABT2FFQ7_9GAMM</name>
<evidence type="ECO:0000256" key="7">
    <source>
        <dbReference type="ARBA" id="ARBA00023237"/>
    </source>
</evidence>
<evidence type="ECO:0000313" key="13">
    <source>
        <dbReference type="EMBL" id="MCS4555023.1"/>
    </source>
</evidence>
<feature type="domain" description="TonB-dependent receptor plug" evidence="12">
    <location>
        <begin position="68"/>
        <end position="186"/>
    </location>
</feature>
<evidence type="ECO:0000256" key="9">
    <source>
        <dbReference type="RuleBase" id="RU003357"/>
    </source>
</evidence>
<sequence>MIKQKLLSRSIKKALPYAIALSYASIAFIGQAHAEEEDDALEAAVAAAAAGKIEKMVVTGSRGAARSVKDSPVPVDVIADDELKSVSFSDTNDILKTLVPSFSVTREPLSDGATFIRPATLRGMDTDKTLVLVNGKRRHRAALVQIGGSGSQGPDISTIPSSALKTVEVLRDGAAAQYGSDAIAGVINFQLKDNSEGGSFTADWGQFYEGDGEAFTLSANKGFALGDKGFFSISAEYTDSDPTVRAQQYCEDYFCVTDPSTYPAEGFGSYDDYAQNWQSASMTSKKYVQPWGQPSSDSTAIFYNAGYTVSNTLELYSFGSYTDKSASGLFYYRYPGNGTIENIRLEDGSTWNAMEIFPGGFTPQFSGDITDYSGVIGARGMLQNGLSYDISGRYGSDKIEYTMANTINPSMGDATPTLFHPGALINKEKQVQADFTLDFNVGAFASPLLFAFGASYMDESYELEGGDEASYEAGPYSAVDPWGFCNADGSATAAGLGVIGNGSTLNCADPDDPVYQVLGVGSNGFPGYSPMYSGKYSRDSYAAYVDFSADVTEKLFLQTAFRWEDYSDFGSELVGKIAGNYRLTDHFGVRASYGTGFRAPTPGQQGTTNVSTRITGGMPVATGLFPAGGPIAGALGADPLKPEKSTNYTLGFTADFDSGLGVTLDFYRIDLKDRMYAISTMDVSATPGASGYDNYLALSNAGVSGAESIGGVFYFQNMFDTRTTGMDFVTNYGFDNAMGYTSFTLSANYNKQEITDDKTGAFNNEDAFDFENSKPKWRGVFTVNHNIGDFTVTARANYYGSYQNSDGEDAEVLDKQKFGDEMLIDLEASYQITEVIKLTVGARNIFDTYPDKGLFETGQGRIYRDDSVVDWNGGYYFTRISMDF</sequence>
<organism evidence="13 14">
    <name type="scientific">Shewanella electrica</name>
    <dbReference type="NCBI Taxonomy" id="515560"/>
    <lineage>
        <taxon>Bacteria</taxon>
        <taxon>Pseudomonadati</taxon>
        <taxon>Pseudomonadota</taxon>
        <taxon>Gammaproteobacteria</taxon>
        <taxon>Alteromonadales</taxon>
        <taxon>Shewanellaceae</taxon>
        <taxon>Shewanella</taxon>
    </lineage>
</organism>
<evidence type="ECO:0000256" key="1">
    <source>
        <dbReference type="ARBA" id="ARBA00004571"/>
    </source>
</evidence>
<dbReference type="InterPro" id="IPR037066">
    <property type="entry name" value="Plug_dom_sf"/>
</dbReference>
<keyword evidence="3 8" id="KW-1134">Transmembrane beta strand</keyword>
<evidence type="ECO:0000256" key="10">
    <source>
        <dbReference type="SAM" id="SignalP"/>
    </source>
</evidence>
<feature type="signal peptide" evidence="10">
    <location>
        <begin position="1"/>
        <end position="34"/>
    </location>
</feature>
<dbReference type="Gene3D" id="2.40.170.20">
    <property type="entry name" value="TonB-dependent receptor, beta-barrel domain"/>
    <property type="match status" value="1"/>
</dbReference>
<keyword evidence="10" id="KW-0732">Signal</keyword>
<dbReference type="Proteomes" id="UP001201549">
    <property type="component" value="Unassembled WGS sequence"/>
</dbReference>
<evidence type="ECO:0000259" key="11">
    <source>
        <dbReference type="Pfam" id="PF00593"/>
    </source>
</evidence>
<dbReference type="InterPro" id="IPR000531">
    <property type="entry name" value="Beta-barrel_TonB"/>
</dbReference>
<comment type="subcellular location">
    <subcellularLocation>
        <location evidence="1 8">Cell outer membrane</location>
        <topology evidence="1 8">Multi-pass membrane protein</topology>
    </subcellularLocation>
</comment>
<keyword evidence="2 8" id="KW-0813">Transport</keyword>
<accession>A0ABT2FFQ7</accession>
<gene>
    <name evidence="13" type="ORF">L9G74_01065</name>
</gene>
<keyword evidence="5 9" id="KW-0798">TonB box</keyword>
<dbReference type="SUPFAM" id="SSF56935">
    <property type="entry name" value="Porins"/>
    <property type="match status" value="1"/>
</dbReference>
<comment type="caution">
    <text evidence="13">The sequence shown here is derived from an EMBL/GenBank/DDBJ whole genome shotgun (WGS) entry which is preliminary data.</text>
</comment>
<proteinExistence type="inferred from homology"/>
<dbReference type="Pfam" id="PF07715">
    <property type="entry name" value="Plug"/>
    <property type="match status" value="1"/>
</dbReference>